<protein>
    <submittedName>
        <fullName evidence="2">Uncharacterized protein</fullName>
    </submittedName>
</protein>
<organism evidence="2 3">
    <name type="scientific">Sporisorium scitamineum</name>
    <dbReference type="NCBI Taxonomy" id="49012"/>
    <lineage>
        <taxon>Eukaryota</taxon>
        <taxon>Fungi</taxon>
        <taxon>Dikarya</taxon>
        <taxon>Basidiomycota</taxon>
        <taxon>Ustilaginomycotina</taxon>
        <taxon>Ustilaginomycetes</taxon>
        <taxon>Ustilaginales</taxon>
        <taxon>Ustilaginaceae</taxon>
        <taxon>Sporisorium</taxon>
    </lineage>
</organism>
<dbReference type="EMBL" id="CCFA01003440">
    <property type="protein sequence ID" value="CDW98539.1"/>
    <property type="molecule type" value="Genomic_DNA"/>
</dbReference>
<evidence type="ECO:0000256" key="1">
    <source>
        <dbReference type="SAM" id="MobiDB-lite"/>
    </source>
</evidence>
<evidence type="ECO:0000313" key="2">
    <source>
        <dbReference type="EMBL" id="CDW98539.1"/>
    </source>
</evidence>
<keyword evidence="3" id="KW-1185">Reference proteome</keyword>
<feature type="region of interest" description="Disordered" evidence="1">
    <location>
        <begin position="1"/>
        <end position="33"/>
    </location>
</feature>
<name>A0A0F7SAN1_9BASI</name>
<evidence type="ECO:0000313" key="3">
    <source>
        <dbReference type="Proteomes" id="UP000242770"/>
    </source>
</evidence>
<dbReference type="Proteomes" id="UP000242770">
    <property type="component" value="Unassembled WGS sequence"/>
</dbReference>
<dbReference type="AlphaFoldDB" id="A0A0F7SAN1"/>
<reference evidence="3" key="1">
    <citation type="submission" date="2014-06" db="EMBL/GenBank/DDBJ databases">
        <authorList>
            <person name="Berkman P.J."/>
        </authorList>
    </citation>
    <scope>NUCLEOTIDE SEQUENCE [LARGE SCALE GENOMIC DNA]</scope>
</reference>
<accession>A0A0F7SAN1</accession>
<sequence length="33" mass="3451">MFAELGANTTHTSLSSQEIPDKKSIISLGDSTA</sequence>
<gene>
    <name evidence="2" type="primary">SSCI57540.1</name>
</gene>
<feature type="compositionally biased region" description="Polar residues" evidence="1">
    <location>
        <begin position="7"/>
        <end position="18"/>
    </location>
</feature>
<proteinExistence type="predicted"/>